<evidence type="ECO:0000256" key="5">
    <source>
        <dbReference type="ARBA" id="ARBA00023163"/>
    </source>
</evidence>
<dbReference type="GO" id="GO:0006352">
    <property type="term" value="P:DNA-templated transcription initiation"/>
    <property type="evidence" value="ECO:0007669"/>
    <property type="project" value="InterPro"/>
</dbReference>
<dbReference type="Proteomes" id="UP000464577">
    <property type="component" value="Chromosome"/>
</dbReference>
<dbReference type="CDD" id="cd06171">
    <property type="entry name" value="Sigma70_r4"/>
    <property type="match status" value="1"/>
</dbReference>
<dbReference type="EMBL" id="CP045997">
    <property type="protein sequence ID" value="QHV96514.1"/>
    <property type="molecule type" value="Genomic_DNA"/>
</dbReference>
<keyword evidence="2" id="KW-0805">Transcription regulation</keyword>
<sequence>MNLKLNDEEVIRQYLTSSPNDCFETLYNRYVNKVYNRCYSLTKDSEKAQDFTHDIFIKMFSYLDRFEERSTFSTWLYSISYNYCMDQLRLGNRLTMTTLVEEEDESEGHAISTDEPVDLEYSMQQLTKAMNSLSQEEAMILRLKYQDDMDIRQIANLLQLKDSAVKMRLKRSRDKVRQLCGATIFAD</sequence>
<dbReference type="Pfam" id="PF08281">
    <property type="entry name" value="Sigma70_r4_2"/>
    <property type="match status" value="1"/>
</dbReference>
<proteinExistence type="inferred from homology"/>
<evidence type="ECO:0000256" key="1">
    <source>
        <dbReference type="ARBA" id="ARBA00010641"/>
    </source>
</evidence>
<dbReference type="Pfam" id="PF04542">
    <property type="entry name" value="Sigma70_r2"/>
    <property type="match status" value="1"/>
</dbReference>
<dbReference type="Gene3D" id="1.10.1740.10">
    <property type="match status" value="1"/>
</dbReference>
<evidence type="ECO:0000256" key="3">
    <source>
        <dbReference type="ARBA" id="ARBA00023082"/>
    </source>
</evidence>
<reference evidence="8 9" key="1">
    <citation type="submission" date="2019-11" db="EMBL/GenBank/DDBJ databases">
        <title>Spirosoma endbachense sp. nov., isolated from a natural salt meadow.</title>
        <authorList>
            <person name="Rojas J."/>
            <person name="Ambika Manirajan B."/>
            <person name="Ratering S."/>
            <person name="Suarez C."/>
            <person name="Geissler-Plaum R."/>
            <person name="Schnell S."/>
        </authorList>
    </citation>
    <scope>NUCLEOTIDE SEQUENCE [LARGE SCALE GENOMIC DNA]</scope>
    <source>
        <strain evidence="8 9">I-24</strain>
    </source>
</reference>
<dbReference type="PANTHER" id="PTHR43133:SF8">
    <property type="entry name" value="RNA POLYMERASE SIGMA FACTOR HI_1459-RELATED"/>
    <property type="match status" value="1"/>
</dbReference>
<dbReference type="SUPFAM" id="SSF88946">
    <property type="entry name" value="Sigma2 domain of RNA polymerase sigma factors"/>
    <property type="match status" value="1"/>
</dbReference>
<comment type="similarity">
    <text evidence="1">Belongs to the sigma-70 factor family. ECF subfamily.</text>
</comment>
<gene>
    <name evidence="8" type="ORF">GJR95_16495</name>
</gene>
<accession>A0A6P1VV60</accession>
<feature type="domain" description="RNA polymerase sigma-70 region 2" evidence="6">
    <location>
        <begin position="26"/>
        <end position="89"/>
    </location>
</feature>
<dbReference type="KEGG" id="senf:GJR95_16495"/>
<keyword evidence="3" id="KW-0731">Sigma factor</keyword>
<protein>
    <submittedName>
        <fullName evidence="8">Sigma-70 family RNA polymerase sigma factor</fullName>
    </submittedName>
</protein>
<dbReference type="Gene3D" id="1.10.10.10">
    <property type="entry name" value="Winged helix-like DNA-binding domain superfamily/Winged helix DNA-binding domain"/>
    <property type="match status" value="1"/>
</dbReference>
<dbReference type="InterPro" id="IPR013249">
    <property type="entry name" value="RNA_pol_sigma70_r4_t2"/>
</dbReference>
<dbReference type="GO" id="GO:0016987">
    <property type="term" value="F:sigma factor activity"/>
    <property type="evidence" value="ECO:0007669"/>
    <property type="project" value="UniProtKB-KW"/>
</dbReference>
<dbReference type="AlphaFoldDB" id="A0A6P1VV60"/>
<evidence type="ECO:0000259" key="6">
    <source>
        <dbReference type="Pfam" id="PF04542"/>
    </source>
</evidence>
<keyword evidence="4" id="KW-0238">DNA-binding</keyword>
<evidence type="ECO:0000313" key="9">
    <source>
        <dbReference type="Proteomes" id="UP000464577"/>
    </source>
</evidence>
<dbReference type="PANTHER" id="PTHR43133">
    <property type="entry name" value="RNA POLYMERASE ECF-TYPE SIGMA FACTO"/>
    <property type="match status" value="1"/>
</dbReference>
<dbReference type="RefSeq" id="WP_162386922.1">
    <property type="nucleotide sequence ID" value="NZ_CP045997.1"/>
</dbReference>
<dbReference type="InterPro" id="IPR013324">
    <property type="entry name" value="RNA_pol_sigma_r3/r4-like"/>
</dbReference>
<dbReference type="InterPro" id="IPR013325">
    <property type="entry name" value="RNA_pol_sigma_r2"/>
</dbReference>
<feature type="domain" description="RNA polymerase sigma factor 70 region 4 type 2" evidence="7">
    <location>
        <begin position="124"/>
        <end position="175"/>
    </location>
</feature>
<dbReference type="InterPro" id="IPR036388">
    <property type="entry name" value="WH-like_DNA-bd_sf"/>
</dbReference>
<dbReference type="NCBIfam" id="TIGR02937">
    <property type="entry name" value="sigma70-ECF"/>
    <property type="match status" value="1"/>
</dbReference>
<keyword evidence="5" id="KW-0804">Transcription</keyword>
<evidence type="ECO:0000256" key="4">
    <source>
        <dbReference type="ARBA" id="ARBA00023125"/>
    </source>
</evidence>
<dbReference type="InterPro" id="IPR039425">
    <property type="entry name" value="RNA_pol_sigma-70-like"/>
</dbReference>
<dbReference type="InterPro" id="IPR014284">
    <property type="entry name" value="RNA_pol_sigma-70_dom"/>
</dbReference>
<keyword evidence="9" id="KW-1185">Reference proteome</keyword>
<dbReference type="GO" id="GO:0003677">
    <property type="term" value="F:DNA binding"/>
    <property type="evidence" value="ECO:0007669"/>
    <property type="project" value="UniProtKB-KW"/>
</dbReference>
<organism evidence="8 9">
    <name type="scientific">Spirosoma endbachense</name>
    <dbReference type="NCBI Taxonomy" id="2666025"/>
    <lineage>
        <taxon>Bacteria</taxon>
        <taxon>Pseudomonadati</taxon>
        <taxon>Bacteroidota</taxon>
        <taxon>Cytophagia</taxon>
        <taxon>Cytophagales</taxon>
        <taxon>Cytophagaceae</taxon>
        <taxon>Spirosoma</taxon>
    </lineage>
</organism>
<name>A0A6P1VV60_9BACT</name>
<dbReference type="InterPro" id="IPR007627">
    <property type="entry name" value="RNA_pol_sigma70_r2"/>
</dbReference>
<evidence type="ECO:0000313" key="8">
    <source>
        <dbReference type="EMBL" id="QHV96514.1"/>
    </source>
</evidence>
<evidence type="ECO:0000259" key="7">
    <source>
        <dbReference type="Pfam" id="PF08281"/>
    </source>
</evidence>
<dbReference type="SUPFAM" id="SSF88659">
    <property type="entry name" value="Sigma3 and sigma4 domains of RNA polymerase sigma factors"/>
    <property type="match status" value="1"/>
</dbReference>
<evidence type="ECO:0000256" key="2">
    <source>
        <dbReference type="ARBA" id="ARBA00023015"/>
    </source>
</evidence>